<feature type="transmembrane region" description="Helical" evidence="8">
    <location>
        <begin position="93"/>
        <end position="111"/>
    </location>
</feature>
<evidence type="ECO:0000256" key="4">
    <source>
        <dbReference type="ARBA" id="ARBA00022475"/>
    </source>
</evidence>
<dbReference type="InterPro" id="IPR002781">
    <property type="entry name" value="TM_pro_TauE-like"/>
</dbReference>
<feature type="transmembrane region" description="Helical" evidence="8">
    <location>
        <begin position="223"/>
        <end position="240"/>
    </location>
</feature>
<dbReference type="GO" id="GO:0005886">
    <property type="term" value="C:plasma membrane"/>
    <property type="evidence" value="ECO:0007669"/>
    <property type="project" value="UniProtKB-SubCell"/>
</dbReference>
<reference evidence="9 10" key="1">
    <citation type="submission" date="2016-10" db="EMBL/GenBank/DDBJ databases">
        <authorList>
            <person name="de Groot N.N."/>
        </authorList>
    </citation>
    <scope>NUCLEOTIDE SEQUENCE [LARGE SCALE GENOMIC DNA]</scope>
    <source>
        <strain evidence="9 10">DSM 26880</strain>
    </source>
</reference>
<comment type="subcellular location">
    <subcellularLocation>
        <location evidence="1 8">Cell membrane</location>
        <topology evidence="1 8">Multi-pass membrane protein</topology>
    </subcellularLocation>
</comment>
<keyword evidence="5 8" id="KW-0812">Transmembrane</keyword>
<dbReference type="RefSeq" id="WP_089883888.1">
    <property type="nucleotide sequence ID" value="NZ_FNPF01000010.1"/>
</dbReference>
<dbReference type="InterPro" id="IPR052017">
    <property type="entry name" value="TSUP"/>
</dbReference>
<dbReference type="STRING" id="321339.SAMN05444340_110138"/>
<comment type="similarity">
    <text evidence="2 8">Belongs to the 4-toluene sulfonate uptake permease (TSUP) (TC 2.A.102) family.</text>
</comment>
<feature type="transmembrane region" description="Helical" evidence="8">
    <location>
        <begin position="69"/>
        <end position="87"/>
    </location>
</feature>
<keyword evidence="7 8" id="KW-0472">Membrane</keyword>
<protein>
    <recommendedName>
        <fullName evidence="8">Probable membrane transporter protein</fullName>
    </recommendedName>
</protein>
<evidence type="ECO:0000256" key="7">
    <source>
        <dbReference type="ARBA" id="ARBA00023136"/>
    </source>
</evidence>
<feature type="transmembrane region" description="Helical" evidence="8">
    <location>
        <begin position="29"/>
        <end position="49"/>
    </location>
</feature>
<dbReference type="AlphaFoldDB" id="A0A1H3KVH8"/>
<keyword evidence="3" id="KW-0813">Transport</keyword>
<evidence type="ECO:0000256" key="2">
    <source>
        <dbReference type="ARBA" id="ARBA00009142"/>
    </source>
</evidence>
<proteinExistence type="inferred from homology"/>
<keyword evidence="4 8" id="KW-1003">Cell membrane</keyword>
<accession>A0A1H3KVH8</accession>
<dbReference type="Proteomes" id="UP000199286">
    <property type="component" value="Unassembled WGS sequence"/>
</dbReference>
<feature type="transmembrane region" description="Helical" evidence="8">
    <location>
        <begin position="191"/>
        <end position="211"/>
    </location>
</feature>
<keyword evidence="6 8" id="KW-1133">Transmembrane helix</keyword>
<gene>
    <name evidence="9" type="ORF">SAMN05444340_110138</name>
</gene>
<evidence type="ECO:0000256" key="1">
    <source>
        <dbReference type="ARBA" id="ARBA00004651"/>
    </source>
</evidence>
<evidence type="ECO:0000256" key="6">
    <source>
        <dbReference type="ARBA" id="ARBA00022989"/>
    </source>
</evidence>
<evidence type="ECO:0000256" key="5">
    <source>
        <dbReference type="ARBA" id="ARBA00022692"/>
    </source>
</evidence>
<sequence length="241" mass="25869">MLLTFIAIALGGILKGATGAGAPILAVPVLAVLFDVPFAIAILAVPNLVSNTWQGWHFRRHQIEGRFTAHFAFGGTLGAGFGTYMLARLPDTALLILVSVSVFAYIGFRLTRPDAILRFEIARRLALPVGSVAGMLQGAAGISAPVSITFLNAMRIERAAFVATISCFFAMMSVIQIPMLAHYGFLTWERFAWSCAALVPLFLGMPIGAVLARHLSKVLFDKIVLALLALVAVRLLFQALT</sequence>
<feature type="transmembrane region" description="Helical" evidence="8">
    <location>
        <begin position="159"/>
        <end position="185"/>
    </location>
</feature>
<evidence type="ECO:0000313" key="9">
    <source>
        <dbReference type="EMBL" id="SDY56207.1"/>
    </source>
</evidence>
<evidence type="ECO:0000256" key="3">
    <source>
        <dbReference type="ARBA" id="ARBA00022448"/>
    </source>
</evidence>
<dbReference type="EMBL" id="FNPF01000010">
    <property type="protein sequence ID" value="SDY56207.1"/>
    <property type="molecule type" value="Genomic_DNA"/>
</dbReference>
<name>A0A1H3KVH8_9RHOB</name>
<evidence type="ECO:0000256" key="8">
    <source>
        <dbReference type="RuleBase" id="RU363041"/>
    </source>
</evidence>
<dbReference type="Pfam" id="PF01925">
    <property type="entry name" value="TauE"/>
    <property type="match status" value="1"/>
</dbReference>
<organism evidence="9 10">
    <name type="scientific">Citreimonas salinaria</name>
    <dbReference type="NCBI Taxonomy" id="321339"/>
    <lineage>
        <taxon>Bacteria</taxon>
        <taxon>Pseudomonadati</taxon>
        <taxon>Pseudomonadota</taxon>
        <taxon>Alphaproteobacteria</taxon>
        <taxon>Rhodobacterales</taxon>
        <taxon>Roseobacteraceae</taxon>
        <taxon>Citreimonas</taxon>
    </lineage>
</organism>
<dbReference type="OrthoDB" id="5195497at2"/>
<evidence type="ECO:0000313" key="10">
    <source>
        <dbReference type="Proteomes" id="UP000199286"/>
    </source>
</evidence>
<dbReference type="PANTHER" id="PTHR30269">
    <property type="entry name" value="TRANSMEMBRANE PROTEIN YFCA"/>
    <property type="match status" value="1"/>
</dbReference>
<dbReference type="PANTHER" id="PTHR30269:SF37">
    <property type="entry name" value="MEMBRANE TRANSPORTER PROTEIN"/>
    <property type="match status" value="1"/>
</dbReference>
<keyword evidence="10" id="KW-1185">Reference proteome</keyword>